<protein>
    <submittedName>
        <fullName evidence="4">Anti-RssB factor</fullName>
    </submittedName>
</protein>
<keyword evidence="3" id="KW-0175">Coiled coil</keyword>
<sequence>MKNVIISMIAKISKMDAEAKLLTAQVEAQSLLLSAMLLTLGKQGGTDEMIESVKKAINAALDSSDSPLKTDAELLLTQFNELLSITTLLDTKDPEINLEALQEIPSLPGDNKSS</sequence>
<organism evidence="4 5">
    <name type="scientific">Franconibacter pulveris</name>
    <dbReference type="NCBI Taxonomy" id="435910"/>
    <lineage>
        <taxon>Bacteria</taxon>
        <taxon>Pseudomonadati</taxon>
        <taxon>Pseudomonadota</taxon>
        <taxon>Gammaproteobacteria</taxon>
        <taxon>Enterobacterales</taxon>
        <taxon>Enterobacteriaceae</taxon>
        <taxon>Franconibacter</taxon>
    </lineage>
</organism>
<keyword evidence="5" id="KW-1185">Reference proteome</keyword>
<name>A0A0J8Y917_9ENTR</name>
<evidence type="ECO:0000256" key="1">
    <source>
        <dbReference type="ARBA" id="ARBA00022490"/>
    </source>
</evidence>
<evidence type="ECO:0000313" key="4">
    <source>
        <dbReference type="EMBL" id="KMV33889.1"/>
    </source>
</evidence>
<gene>
    <name evidence="4" type="ORF">ACH50_14360</name>
</gene>
<evidence type="ECO:0000256" key="3">
    <source>
        <dbReference type="ARBA" id="ARBA00023054"/>
    </source>
</evidence>
<dbReference type="GO" id="GO:0005737">
    <property type="term" value="C:cytoplasm"/>
    <property type="evidence" value="ECO:0007669"/>
    <property type="project" value="InterPro"/>
</dbReference>
<dbReference type="InterPro" id="IPR019732">
    <property type="entry name" value="SigmaS_Anti-adapt_IraP"/>
</dbReference>
<evidence type="ECO:0000313" key="5">
    <source>
        <dbReference type="Proteomes" id="UP000037315"/>
    </source>
</evidence>
<comment type="caution">
    <text evidence="4">The sequence shown here is derived from an EMBL/GenBank/DDBJ whole genome shotgun (WGS) entry which is preliminary data.</text>
</comment>
<dbReference type="STRING" id="1121863.GCA_000621185_03012"/>
<keyword evidence="2" id="KW-0346">Stress response</keyword>
<keyword evidence="1" id="KW-0963">Cytoplasm</keyword>
<reference evidence="4 5" key="1">
    <citation type="submission" date="2015-06" db="EMBL/GenBank/DDBJ databases">
        <title>Genome sequencing of Cronobacter sp. strain DJ34 isolated from petroleum contaminated sludge of Duliajan Oil Fields, Assam, India.</title>
        <authorList>
            <person name="Pal S."/>
            <person name="Banerjee T.D."/>
            <person name="Roy A."/>
            <person name="Sar P."/>
            <person name="Kazy S.K."/>
        </authorList>
    </citation>
    <scope>NUCLEOTIDE SEQUENCE [LARGE SCALE GENOMIC DNA]</scope>
    <source>
        <strain evidence="4 5">DJ34</strain>
    </source>
</reference>
<accession>A0A0J8Y917</accession>
<dbReference type="AlphaFoldDB" id="A0A0J8Y917"/>
<evidence type="ECO:0000256" key="2">
    <source>
        <dbReference type="ARBA" id="ARBA00023016"/>
    </source>
</evidence>
<dbReference type="PATRIC" id="fig|1656095.3.peg.774"/>
<dbReference type="Pfam" id="PF10796">
    <property type="entry name" value="Anti-adapt_IraP"/>
    <property type="match status" value="1"/>
</dbReference>
<dbReference type="Proteomes" id="UP000037315">
    <property type="component" value="Unassembled WGS sequence"/>
</dbReference>
<proteinExistence type="predicted"/>
<dbReference type="EMBL" id="LFEJ01000018">
    <property type="protein sequence ID" value="KMV33889.1"/>
    <property type="molecule type" value="Genomic_DNA"/>
</dbReference>
<dbReference type="NCBIfam" id="NF007598">
    <property type="entry name" value="PRK10244.1"/>
    <property type="match status" value="1"/>
</dbReference>
<dbReference type="OrthoDB" id="6540326at2"/>
<dbReference type="RefSeq" id="WP_024558007.1">
    <property type="nucleotide sequence ID" value="NZ_LFEJ01000018.1"/>
</dbReference>